<keyword evidence="5" id="KW-0813">Transport</keyword>
<keyword evidence="8" id="KW-0551">Lipid droplet</keyword>
<dbReference type="SUPFAM" id="SSF56801">
    <property type="entry name" value="Acetyl-CoA synthetase-like"/>
    <property type="match status" value="1"/>
</dbReference>
<dbReference type="GO" id="GO:0044539">
    <property type="term" value="P:long-chain fatty acid import into cell"/>
    <property type="evidence" value="ECO:0007669"/>
    <property type="project" value="TreeGrafter"/>
</dbReference>
<dbReference type="OMA" id="RDTRGHC"/>
<dbReference type="FunFam" id="3.30.300.30:FF:000002">
    <property type="entry name" value="Long-chain fatty acid transport protein 1"/>
    <property type="match status" value="1"/>
</dbReference>
<evidence type="ECO:0000313" key="22">
    <source>
        <dbReference type="EMBL" id="CEN59941.1"/>
    </source>
</evidence>
<evidence type="ECO:0000256" key="14">
    <source>
        <dbReference type="ARBA" id="ARBA00023136"/>
    </source>
</evidence>
<keyword evidence="10" id="KW-0547">Nucleotide-binding</keyword>
<evidence type="ECO:0000256" key="4">
    <source>
        <dbReference type="ARBA" id="ARBA00006432"/>
    </source>
</evidence>
<evidence type="ECO:0000256" key="16">
    <source>
        <dbReference type="ARBA" id="ARBA00051585"/>
    </source>
</evidence>
<feature type="domain" description="AMP-dependent synthetase/ligase" evidence="20">
    <location>
        <begin position="57"/>
        <end position="381"/>
    </location>
</feature>
<dbReference type="PANTHER" id="PTHR43107:SF6">
    <property type="entry name" value="ACYL-COA SYNTHETASE FAMILY PROTEIN (CEFD1), PUTATIVE (AFU_ORTHOLOGUE AFUA_6G03630)-RELATED"/>
    <property type="match status" value="1"/>
</dbReference>
<keyword evidence="9" id="KW-0812">Transmembrane</keyword>
<organism evidence="22 23">
    <name type="scientific">Aspergillus calidoustus</name>
    <dbReference type="NCBI Taxonomy" id="454130"/>
    <lineage>
        <taxon>Eukaryota</taxon>
        <taxon>Fungi</taxon>
        <taxon>Dikarya</taxon>
        <taxon>Ascomycota</taxon>
        <taxon>Pezizomycotina</taxon>
        <taxon>Eurotiomycetes</taxon>
        <taxon>Eurotiomycetidae</taxon>
        <taxon>Eurotiales</taxon>
        <taxon>Aspergillaceae</taxon>
        <taxon>Aspergillus</taxon>
        <taxon>Aspergillus subgen. Nidulantes</taxon>
    </lineage>
</organism>
<keyword evidence="23" id="KW-1185">Reference proteome</keyword>
<dbReference type="Gene3D" id="3.30.300.30">
    <property type="match status" value="1"/>
</dbReference>
<comment type="function">
    <text evidence="17">Acyl-CoA synthetase required for both the import of long chain fatty acids (LCFAs) (C14-C18) and the activation very long chain fatty acids (VLCFAs) (C20-C26) by esterification of the fatty acids into metabolically active CoA-thioesters for subsequent degradation or incorporation into phospholipids. The transport and fatty acyl-CoA synthetase activities are genetically separable and are thus independent activities. Esterifies VLCFAs in the peroxisome matrix. The VLCFAs are actively transported into peroxisomes by a PXA1-PXA2 heterodimeric transporter in the peroxisomal membrane.</text>
</comment>
<evidence type="ECO:0000256" key="12">
    <source>
        <dbReference type="ARBA" id="ARBA00022989"/>
    </source>
</evidence>
<dbReference type="OrthoDB" id="196650at2759"/>
<evidence type="ECO:0000256" key="11">
    <source>
        <dbReference type="ARBA" id="ARBA00022840"/>
    </source>
</evidence>
<comment type="subcellular location">
    <subcellularLocation>
        <location evidence="3">Cell membrane</location>
        <topology evidence="3">Multi-pass membrane protein</topology>
    </subcellularLocation>
    <subcellularLocation>
        <location evidence="1">Lipid droplet</location>
    </subcellularLocation>
    <subcellularLocation>
        <location evidence="2">Peroxisome membrane</location>
        <topology evidence="2">Multi-pass membrane protein</topology>
    </subcellularLocation>
</comment>
<evidence type="ECO:0000256" key="19">
    <source>
        <dbReference type="ARBA" id="ARBA00078285"/>
    </source>
</evidence>
<dbReference type="GO" id="GO:0005778">
    <property type="term" value="C:peroxisomal membrane"/>
    <property type="evidence" value="ECO:0007669"/>
    <property type="project" value="UniProtKB-SubCell"/>
</dbReference>
<dbReference type="EMBL" id="CDMC01000002">
    <property type="protein sequence ID" value="CEN59941.1"/>
    <property type="molecule type" value="Genomic_DNA"/>
</dbReference>
<accession>A0A0U5GNR8</accession>
<protein>
    <recommendedName>
        <fullName evidence="18">Very long-chain fatty acid transport protein</fullName>
    </recommendedName>
    <alternativeName>
        <fullName evidence="19">Very-long-chain acyl-CoA synthetase</fullName>
    </alternativeName>
</protein>
<dbReference type="Pfam" id="PF13193">
    <property type="entry name" value="AMP-binding_C"/>
    <property type="match status" value="1"/>
</dbReference>
<keyword evidence="15" id="KW-0576">Peroxisome</keyword>
<name>A0A0U5GNR8_ASPCI</name>
<dbReference type="PROSITE" id="PS00455">
    <property type="entry name" value="AMP_BINDING"/>
    <property type="match status" value="1"/>
</dbReference>
<evidence type="ECO:0000256" key="7">
    <source>
        <dbReference type="ARBA" id="ARBA00022598"/>
    </source>
</evidence>
<dbReference type="InterPro" id="IPR045851">
    <property type="entry name" value="AMP-bd_C_sf"/>
</dbReference>
<evidence type="ECO:0000256" key="18">
    <source>
        <dbReference type="ARBA" id="ARBA00068795"/>
    </source>
</evidence>
<dbReference type="GO" id="GO:0004467">
    <property type="term" value="F:long-chain fatty acid-CoA ligase activity"/>
    <property type="evidence" value="ECO:0007669"/>
    <property type="project" value="TreeGrafter"/>
</dbReference>
<comment type="catalytic activity">
    <reaction evidence="16">
        <text>a very long-chain fatty acid + ATP + CoA = a very long-chain fatty acyl-CoA + AMP + diphosphate</text>
        <dbReference type="Rhea" id="RHEA:54536"/>
        <dbReference type="ChEBI" id="CHEBI:30616"/>
        <dbReference type="ChEBI" id="CHEBI:33019"/>
        <dbReference type="ChEBI" id="CHEBI:57287"/>
        <dbReference type="ChEBI" id="CHEBI:58950"/>
        <dbReference type="ChEBI" id="CHEBI:138261"/>
        <dbReference type="ChEBI" id="CHEBI:456215"/>
    </reaction>
</comment>
<keyword evidence="12" id="KW-1133">Transmembrane helix</keyword>
<evidence type="ECO:0000256" key="13">
    <source>
        <dbReference type="ARBA" id="ARBA00023055"/>
    </source>
</evidence>
<gene>
    <name evidence="22" type="ORF">ASPCAL02382</name>
</gene>
<evidence type="ECO:0000256" key="6">
    <source>
        <dbReference type="ARBA" id="ARBA00022475"/>
    </source>
</evidence>
<evidence type="ECO:0000256" key="5">
    <source>
        <dbReference type="ARBA" id="ARBA00022448"/>
    </source>
</evidence>
<evidence type="ECO:0000256" key="2">
    <source>
        <dbReference type="ARBA" id="ARBA00004585"/>
    </source>
</evidence>
<comment type="similarity">
    <text evidence="4">Belongs to the ATP-dependent AMP-binding enzyme family.</text>
</comment>
<evidence type="ECO:0000256" key="15">
    <source>
        <dbReference type="ARBA" id="ARBA00023140"/>
    </source>
</evidence>
<keyword evidence="7" id="KW-0436">Ligase</keyword>
<evidence type="ECO:0000256" key="9">
    <source>
        <dbReference type="ARBA" id="ARBA00022692"/>
    </source>
</evidence>
<dbReference type="AlphaFoldDB" id="A0A0U5GNR8"/>
<evidence type="ECO:0000259" key="20">
    <source>
        <dbReference type="Pfam" id="PF00501"/>
    </source>
</evidence>
<dbReference type="InterPro" id="IPR020845">
    <property type="entry name" value="AMP-binding_CS"/>
</dbReference>
<dbReference type="InterPro" id="IPR042099">
    <property type="entry name" value="ANL_N_sf"/>
</dbReference>
<evidence type="ECO:0000256" key="1">
    <source>
        <dbReference type="ARBA" id="ARBA00004502"/>
    </source>
</evidence>
<sequence>MALAITGLVAGGWTAMAYADAKFHLTKDLADIWKSRRGRRELARVVQSERISAWYAFEEQCHKSWNRRAIWWRERSYTYGQMYQAVCQYAQWMLRQGVRPGEFVAVYLANCPEFMIIWFACVSLGAAPALLNYNLEGKALLHCLEICETRLLIVGDSVQGGIAEVRGEIEGRGIKIEVLDAVLKELVSAMPSERIPDDARQGVQAKDPFALVYTSGTTGLPKGCAFVYDRMYLMCAHDTPFVGGVPAQDQWYNSMPLYHATGGVTSALCLCQGISIALAPKFSVSRFWNDVHDSESTYFIYVGETARYLLNAPHHPLERRHKLRAAYGNGLRPDVWAKFQDRFAIPEVGEFFNSTEGMFSLINHCRGPYLQACVGHHGVMLRWLLRNTYIPVRVDYESGDIWRDPQTGFAQRTSYEEGGEMLVAVTSKEDFQGYWRSPSATAKKFCSDVFKKGDLYYRTGDALRRDADGKWHFLDRLGDTFRWKSENVSTAEVSLVLGQYPGIAEANVYGVLVPGHEGRAGCAAIDLSPGTTSASLDYTDLVTYLRKRLPRYAVPVFLRLVSSSTHIHNHKQNKVPLRKEGVDPSLIGSEAAEGKDDILFWLPPGRSQYLLFSPFEWESLVSGQAKL</sequence>
<keyword evidence="13" id="KW-0445">Lipid transport</keyword>
<dbReference type="STRING" id="454130.A0A0U5GNR8"/>
<evidence type="ECO:0000313" key="23">
    <source>
        <dbReference type="Proteomes" id="UP000054771"/>
    </source>
</evidence>
<dbReference type="GO" id="GO:0005324">
    <property type="term" value="F:long-chain fatty acid transmembrane transporter activity"/>
    <property type="evidence" value="ECO:0007669"/>
    <property type="project" value="TreeGrafter"/>
</dbReference>
<dbReference type="GO" id="GO:0005524">
    <property type="term" value="F:ATP binding"/>
    <property type="evidence" value="ECO:0007669"/>
    <property type="project" value="UniProtKB-KW"/>
</dbReference>
<evidence type="ECO:0000256" key="17">
    <source>
        <dbReference type="ARBA" id="ARBA00060276"/>
    </source>
</evidence>
<dbReference type="GO" id="GO:0009898">
    <property type="term" value="C:cytoplasmic side of plasma membrane"/>
    <property type="evidence" value="ECO:0007669"/>
    <property type="project" value="TreeGrafter"/>
</dbReference>
<dbReference type="Gene3D" id="3.40.50.12780">
    <property type="entry name" value="N-terminal domain of ligase-like"/>
    <property type="match status" value="1"/>
</dbReference>
<dbReference type="FunFam" id="3.40.50.12780:FF:000019">
    <property type="entry name" value="Long-chain fatty acid transporter"/>
    <property type="match status" value="1"/>
</dbReference>
<feature type="domain" description="AMP-binding enzyme C-terminal" evidence="21">
    <location>
        <begin position="496"/>
        <end position="563"/>
    </location>
</feature>
<dbReference type="GO" id="GO:0005811">
    <property type="term" value="C:lipid droplet"/>
    <property type="evidence" value="ECO:0007669"/>
    <property type="project" value="UniProtKB-SubCell"/>
</dbReference>
<dbReference type="InterPro" id="IPR000873">
    <property type="entry name" value="AMP-dep_synth/lig_dom"/>
</dbReference>
<evidence type="ECO:0000259" key="21">
    <source>
        <dbReference type="Pfam" id="PF13193"/>
    </source>
</evidence>
<dbReference type="InterPro" id="IPR025110">
    <property type="entry name" value="AMP-bd_C"/>
</dbReference>
<evidence type="ECO:0000256" key="3">
    <source>
        <dbReference type="ARBA" id="ARBA00004651"/>
    </source>
</evidence>
<proteinExistence type="inferred from homology"/>
<reference evidence="23" key="1">
    <citation type="journal article" date="2016" name="Genome Announc.">
        <title>Draft genome sequences of fungus Aspergillus calidoustus.</title>
        <authorList>
            <person name="Horn F."/>
            <person name="Linde J."/>
            <person name="Mattern D.J."/>
            <person name="Walther G."/>
            <person name="Guthke R."/>
            <person name="Scherlach K."/>
            <person name="Martin K."/>
            <person name="Brakhage A.A."/>
            <person name="Petzke L."/>
            <person name="Valiante V."/>
        </authorList>
    </citation>
    <scope>NUCLEOTIDE SEQUENCE [LARGE SCALE GENOMIC DNA]</scope>
    <source>
        <strain evidence="23">SF006504</strain>
    </source>
</reference>
<keyword evidence="11" id="KW-0067">ATP-binding</keyword>
<keyword evidence="6" id="KW-1003">Cell membrane</keyword>
<dbReference type="PANTHER" id="PTHR43107">
    <property type="entry name" value="LONG-CHAIN FATTY ACID TRANSPORT PROTEIN"/>
    <property type="match status" value="1"/>
</dbReference>
<keyword evidence="14" id="KW-0472">Membrane</keyword>
<dbReference type="Pfam" id="PF00501">
    <property type="entry name" value="AMP-binding"/>
    <property type="match status" value="1"/>
</dbReference>
<evidence type="ECO:0000256" key="8">
    <source>
        <dbReference type="ARBA" id="ARBA00022677"/>
    </source>
</evidence>
<dbReference type="Proteomes" id="UP000054771">
    <property type="component" value="Unassembled WGS sequence"/>
</dbReference>
<evidence type="ECO:0000256" key="10">
    <source>
        <dbReference type="ARBA" id="ARBA00022741"/>
    </source>
</evidence>